<dbReference type="PANTHER" id="PTHR12221">
    <property type="entry name" value="PESCADILLO - RELATED"/>
    <property type="match status" value="1"/>
</dbReference>
<evidence type="ECO:0000256" key="2">
    <source>
        <dbReference type="SAM" id="MobiDB-lite"/>
    </source>
</evidence>
<feature type="compositionally biased region" description="Basic and acidic residues" evidence="2">
    <location>
        <begin position="553"/>
        <end position="563"/>
    </location>
</feature>
<feature type="compositionally biased region" description="Acidic residues" evidence="2">
    <location>
        <begin position="505"/>
        <end position="532"/>
    </location>
</feature>
<evidence type="ECO:0000256" key="1">
    <source>
        <dbReference type="HAMAP-Rule" id="MF_03028"/>
    </source>
</evidence>
<dbReference type="HAMAP" id="MF_03028">
    <property type="entry name" value="Pescadillo"/>
    <property type="match status" value="1"/>
</dbReference>
<gene>
    <name evidence="1 3" type="primary">NOP7</name>
    <name evidence="3" type="ORF">Q9L58_001753</name>
</gene>
<feature type="region of interest" description="Disordered" evidence="2">
    <location>
        <begin position="423"/>
        <end position="442"/>
    </location>
</feature>
<dbReference type="EMBL" id="JBBBZM010000013">
    <property type="protein sequence ID" value="KAL0639292.1"/>
    <property type="molecule type" value="Genomic_DNA"/>
</dbReference>
<keyword evidence="1" id="KW-0539">Nucleus</keyword>
<protein>
    <recommendedName>
        <fullName evidence="1">Pescadillo homolog</fullName>
    </recommendedName>
    <alternativeName>
        <fullName evidence="1">Nucleolar protein 7 homolog</fullName>
    </alternativeName>
</protein>
<comment type="subcellular location">
    <subcellularLocation>
        <location evidence="1">Nucleus</location>
        <location evidence="1">Nucleolus</location>
    </subcellularLocation>
    <subcellularLocation>
        <location evidence="1">Nucleus</location>
        <location evidence="1">Nucleoplasm</location>
    </subcellularLocation>
</comment>
<comment type="subunit">
    <text evidence="1">Component of the NOP7 complex, composed of ERB1, NOP7 and YTM1. Within the NOP7 complex ERB1 appears to interact directly with NOP7 and YTM1. The NOP7 complex also associates with the 66S pre-ribosome.</text>
</comment>
<feature type="compositionally biased region" description="Basic and acidic residues" evidence="2">
    <location>
        <begin position="617"/>
        <end position="642"/>
    </location>
</feature>
<dbReference type="Pfam" id="PF06732">
    <property type="entry name" value="Pescadillo_N"/>
    <property type="match status" value="1"/>
</dbReference>
<evidence type="ECO:0000313" key="4">
    <source>
        <dbReference type="Proteomes" id="UP001447188"/>
    </source>
</evidence>
<name>A0ABR3GTP5_9PEZI</name>
<comment type="function">
    <text evidence="1">Component of the NOP7 complex, which is required for maturation of the 25S and 5.8S ribosomal RNAs and formation of the 60S ribosome.</text>
</comment>
<comment type="similarity">
    <text evidence="1">Belongs to the pescadillo family.</text>
</comment>
<keyword evidence="1" id="KW-0690">Ribosome biogenesis</keyword>
<keyword evidence="1" id="KW-0698">rRNA processing</keyword>
<dbReference type="CDD" id="cd17709">
    <property type="entry name" value="BRCT_pescadillo_like"/>
    <property type="match status" value="1"/>
</dbReference>
<dbReference type="PANTHER" id="PTHR12221:SF6">
    <property type="entry name" value="PESCADILLO HOMOLOG"/>
    <property type="match status" value="1"/>
</dbReference>
<comment type="caution">
    <text evidence="3">The sequence shown here is derived from an EMBL/GenBank/DDBJ whole genome shotgun (WGS) entry which is preliminary data.</text>
</comment>
<feature type="compositionally biased region" description="Acidic residues" evidence="2">
    <location>
        <begin position="540"/>
        <end position="552"/>
    </location>
</feature>
<feature type="region of interest" description="Disordered" evidence="2">
    <location>
        <begin position="492"/>
        <end position="642"/>
    </location>
</feature>
<dbReference type="Proteomes" id="UP001447188">
    <property type="component" value="Unassembled WGS sequence"/>
</dbReference>
<dbReference type="Gene3D" id="3.40.50.10190">
    <property type="entry name" value="BRCT domain"/>
    <property type="match status" value="1"/>
</dbReference>
<dbReference type="InterPro" id="IPR010613">
    <property type="entry name" value="PES"/>
</dbReference>
<reference evidence="3 4" key="1">
    <citation type="submission" date="2024-02" db="EMBL/GenBank/DDBJ databases">
        <title>Discinaceae phylogenomics.</title>
        <authorList>
            <person name="Dirks A.C."/>
            <person name="James T.Y."/>
        </authorList>
    </citation>
    <scope>NUCLEOTIDE SEQUENCE [LARGE SCALE GENOMIC DNA]</scope>
    <source>
        <strain evidence="3 4">ACD0624</strain>
    </source>
</reference>
<organism evidence="3 4">
    <name type="scientific">Discina gigas</name>
    <dbReference type="NCBI Taxonomy" id="1032678"/>
    <lineage>
        <taxon>Eukaryota</taxon>
        <taxon>Fungi</taxon>
        <taxon>Dikarya</taxon>
        <taxon>Ascomycota</taxon>
        <taxon>Pezizomycotina</taxon>
        <taxon>Pezizomycetes</taxon>
        <taxon>Pezizales</taxon>
        <taxon>Discinaceae</taxon>
        <taxon>Discina</taxon>
    </lineage>
</organism>
<proteinExistence type="inferred from homology"/>
<dbReference type="InterPro" id="IPR036420">
    <property type="entry name" value="BRCT_dom_sf"/>
</dbReference>
<feature type="compositionally biased region" description="Basic residues" evidence="2">
    <location>
        <begin position="575"/>
        <end position="585"/>
    </location>
</feature>
<accession>A0ABR3GTP5</accession>
<sequence>MGRIKKKGTSGNAKNFITRTKAVRKLQVSLPDFRRLCIFKGIYPREPRNKKKANKGSTASTTFYYTKDIQYLLHEPVLQKFREHKAFAKKLSKALGRGDYSDAKRLEQNNKPQVKLDHIVKERYPTFTDALRDLDDAVSMLFLFSNLPTNHNLPLETIANCEKLTNEWQHYIIRTNSLRKSFLSIKGIYYQAEIQGQDVLWLVPYKFAQNVPVDVDFRIMHTFVEFYSTLVGFVLFRLYTQEGLVYPPKFDEEADARGAGLRAFSLEAKSIGLLPATGKGQKNTKAMTKQMATLGEKIASLEEAEDDTNTDMIQEEDAAAGEATIDTFKPVTTSGADILLQPHMGNVGTAGAADPSCLFAPFTFFLSRETPRPPLEFLLRSFGCKRIGWDLVLGDGAFTENESDPSITHQIVDRPPVYQAALPPVPESDGDEEMEDASRSKRVNGRIPGRIYVQPQYIWDCINIGKLLSPNEYGPGTLLPPHLSPWVKIDEKTYDPTAPGAAGGEESEEEDEEADNGMDEDLESGDEEEEEIGAVILGPENEEEEESEDEEEKAQQEYQRELEAEAAGVKLPVGNKKKDKKKKSKQEREEEEQKDMQKIMMSRRKRKLYEKMQYSNKQKEDEVENLREKRRKLDKEKKKAKA</sequence>
<evidence type="ECO:0000313" key="3">
    <source>
        <dbReference type="EMBL" id="KAL0639292.1"/>
    </source>
</evidence>
<keyword evidence="4" id="KW-1185">Reference proteome</keyword>
<dbReference type="SUPFAM" id="SSF52113">
    <property type="entry name" value="BRCT domain"/>
    <property type="match status" value="1"/>
</dbReference>